<evidence type="ECO:0000313" key="1">
    <source>
        <dbReference type="EMBL" id="OEH83590.1"/>
    </source>
</evidence>
<dbReference type="RefSeq" id="WP_069697463.1">
    <property type="nucleotide sequence ID" value="NZ_JAGGMA010000012.1"/>
</dbReference>
<accession>A0A1E5L0E0</accession>
<comment type="caution">
    <text evidence="1">The sequence shown here is derived from an EMBL/GenBank/DDBJ whole genome shotgun (WGS) entry which is preliminary data.</text>
</comment>
<protein>
    <submittedName>
        <fullName evidence="1">Uncharacterized protein</fullName>
    </submittedName>
</protein>
<dbReference type="AlphaFoldDB" id="A0A1E5L0E0"/>
<proteinExistence type="predicted"/>
<dbReference type="EMBL" id="MIEK01000005">
    <property type="protein sequence ID" value="OEH83590.1"/>
    <property type="molecule type" value="Genomic_DNA"/>
</dbReference>
<keyword evidence="2" id="KW-1185">Reference proteome</keyword>
<name>A0A1E5L0E0_9ENTE</name>
<evidence type="ECO:0000313" key="2">
    <source>
        <dbReference type="Proteomes" id="UP000095256"/>
    </source>
</evidence>
<sequence>MMDERYMDKFTRFKNELQNLIYKSIYDLNKKSYSFESQEYPDVDAILMLSRFFTKDKYELLMEKVYERLRLEKMPIYLEKVSSYYQEPNEDSYKAIGEIIIPITEQVLEEMNTNDLTADANSKCLETKRIKSRSHSRWNWR</sequence>
<dbReference type="Proteomes" id="UP000095256">
    <property type="component" value="Unassembled WGS sequence"/>
</dbReference>
<dbReference type="STRING" id="762845.BCR26_08920"/>
<organism evidence="1 2">
    <name type="scientific">Enterococcus rivorum</name>
    <dbReference type="NCBI Taxonomy" id="762845"/>
    <lineage>
        <taxon>Bacteria</taxon>
        <taxon>Bacillati</taxon>
        <taxon>Bacillota</taxon>
        <taxon>Bacilli</taxon>
        <taxon>Lactobacillales</taxon>
        <taxon>Enterococcaceae</taxon>
        <taxon>Enterococcus</taxon>
    </lineage>
</organism>
<reference evidence="1 2" key="1">
    <citation type="submission" date="2016-09" db="EMBL/GenBank/DDBJ databases">
        <authorList>
            <person name="Capua I."/>
            <person name="De Benedictis P."/>
            <person name="Joannis T."/>
            <person name="Lombin L.H."/>
            <person name="Cattoli G."/>
        </authorList>
    </citation>
    <scope>NUCLEOTIDE SEQUENCE [LARGE SCALE GENOMIC DNA]</scope>
    <source>
        <strain evidence="1 2">LMG 25899</strain>
    </source>
</reference>
<gene>
    <name evidence="1" type="ORF">BCR26_08920</name>
</gene>